<dbReference type="GeneID" id="97611202"/>
<organism evidence="2 3">
    <name type="scientific">Methanospirillum stamsii</name>
    <dbReference type="NCBI Taxonomy" id="1277351"/>
    <lineage>
        <taxon>Archaea</taxon>
        <taxon>Methanobacteriati</taxon>
        <taxon>Methanobacteriota</taxon>
        <taxon>Stenosarchaea group</taxon>
        <taxon>Methanomicrobia</taxon>
        <taxon>Methanomicrobiales</taxon>
        <taxon>Methanospirillaceae</taxon>
        <taxon>Methanospirillum</taxon>
    </lineage>
</organism>
<evidence type="ECO:0000259" key="1">
    <source>
        <dbReference type="Pfam" id="PF12705"/>
    </source>
</evidence>
<protein>
    <recommendedName>
        <fullName evidence="1">PD-(D/E)XK endonuclease-like domain-containing protein</fullName>
    </recommendedName>
</protein>
<name>A0A2V2NBC5_9EURY</name>
<dbReference type="SUPFAM" id="SSF52980">
    <property type="entry name" value="Restriction endonuclease-like"/>
    <property type="match status" value="1"/>
</dbReference>
<dbReference type="Proteomes" id="UP000245934">
    <property type="component" value="Unassembled WGS sequence"/>
</dbReference>
<proteinExistence type="predicted"/>
<dbReference type="Pfam" id="PF12705">
    <property type="entry name" value="PDDEXK_1"/>
    <property type="match status" value="1"/>
</dbReference>
<dbReference type="OrthoDB" id="321806at2157"/>
<dbReference type="Gene3D" id="3.40.50.300">
    <property type="entry name" value="P-loop containing nucleotide triphosphate hydrolases"/>
    <property type="match status" value="1"/>
</dbReference>
<dbReference type="SUPFAM" id="SSF52540">
    <property type="entry name" value="P-loop containing nucleoside triphosphate hydrolases"/>
    <property type="match status" value="1"/>
</dbReference>
<dbReference type="RefSeq" id="WP_109940358.1">
    <property type="nucleotide sequence ID" value="NZ_CP176366.1"/>
</dbReference>
<accession>A0A2V2NBC5</accession>
<sequence length="1036" mass="117748">MSKQKSLNDTFIPQKPSSTPEFGASLTLKDLIIFPTALLANQKKKELINQQIPHNPDRITTLHDFCRKYHEEHGKTTRIITDGQALLILSTTLEKIKDKIPFFFTRGHPSPGTLKDLYELRSILSQRVTDFSSHPLISKSEKCRQISYALTSFKENLQTEGLLDNTALIEWVIRDISERKDTIFSSVRTSQLLEIMPREKKLMLAIRNHAKEFRFEYPAGLDSRLYAPPDWIEPREIVRTEPTDELVARSDIFTSSPIPDNGDGIRTRVFPSTREELESIAEEIHVLAEEGVTLNEICIAFPKISSASPQIQEVLDEFGIPSYSQVGEPLIREPIIGFFLLFPSLVLEDYPRELVISLLSSPYCNLPNQNLPQITALEFDLITRTAGIEGETSWEPSLLALKDLPEDAKKSLPGYSEQLIDPAVALIQEIQQDCNQFKDNLTGHAGIAIYQRISEKWVKPEFLYRKKPTDDPIITREKKAYGQFQGCLKKLSTLFLPDEKIELSEFVRFLTFLLEEPVNLTEDTGGVRISGLRQAVGMEYSCMFLGGLSEGDIPYPSTRFPLLTSTESQELGSRGLDEVIIGEQYYFISTLAAGKKVWLSTSNTRGERKVLTSSFFEEVRKVKNTQEWGRDITHSEKRAAIRAGKTIRQQNSNEGVDPDNPLSWLSVNQTYGSVANRILIEDWYRTGTFDSKYDGILSEDEQVISWLSDPNMFGPERIWSPTQIETYANCPFKFFLERVIRIRPFLEVDPTLSPARKGTLIHDTLCEFFKEWCNSGPRRIRTEDMDEASDLLLRIGKKYTGSYSYKSPIWHATVASLLGYDDNPGLLRRLLDHEAEREGFLHPERFEFEIKSSPDSPDNNPNYVTLDLGEGENIRIQGRIDRIDTTPDGYFAIIDYKTGSQYPNGKRISEGKALQLPLYLLALEKMYENTDKPRIGIGGSYLEISRKIKQTWPLLDPERKHIAGHSRARGTTGFHDVTKGALAAAQQYINGMRAGVFPLPQDRCTISSYCPYSGICRFDRFRNAEQSEEGGEDGRD</sequence>
<keyword evidence="3" id="KW-1185">Reference proteome</keyword>
<comment type="caution">
    <text evidence="2">The sequence shown here is derived from an EMBL/GenBank/DDBJ whole genome shotgun (WGS) entry which is preliminary data.</text>
</comment>
<dbReference type="AlphaFoldDB" id="A0A2V2NBC5"/>
<dbReference type="Gene3D" id="1.10.486.10">
    <property type="entry name" value="PCRA, domain 4"/>
    <property type="match status" value="1"/>
</dbReference>
<dbReference type="EMBL" id="QGMZ01000014">
    <property type="protein sequence ID" value="PWR74926.1"/>
    <property type="molecule type" value="Genomic_DNA"/>
</dbReference>
<dbReference type="Gene3D" id="3.90.320.10">
    <property type="match status" value="1"/>
</dbReference>
<dbReference type="InterPro" id="IPR011604">
    <property type="entry name" value="PDDEXK-like_dom_sf"/>
</dbReference>
<feature type="domain" description="PD-(D/E)XK endonuclease-like" evidence="1">
    <location>
        <begin position="719"/>
        <end position="1017"/>
    </location>
</feature>
<dbReference type="InterPro" id="IPR027417">
    <property type="entry name" value="P-loop_NTPase"/>
</dbReference>
<gene>
    <name evidence="2" type="ORF">DLD82_06775</name>
</gene>
<evidence type="ECO:0000313" key="3">
    <source>
        <dbReference type="Proteomes" id="UP000245934"/>
    </source>
</evidence>
<reference evidence="2 3" key="1">
    <citation type="submission" date="2018-05" db="EMBL/GenBank/DDBJ databases">
        <title>Draft genome of Methanospirillum stamsii Pt1.</title>
        <authorList>
            <person name="Dueholm M.S."/>
            <person name="Nielsen P.H."/>
            <person name="Bakmann L.F."/>
            <person name="Otzen D.E."/>
        </authorList>
    </citation>
    <scope>NUCLEOTIDE SEQUENCE [LARGE SCALE GENOMIC DNA]</scope>
    <source>
        <strain evidence="2 3">Pt1</strain>
    </source>
</reference>
<evidence type="ECO:0000313" key="2">
    <source>
        <dbReference type="EMBL" id="PWR74926.1"/>
    </source>
</evidence>
<dbReference type="InterPro" id="IPR038726">
    <property type="entry name" value="PDDEXK_AddAB-type"/>
</dbReference>
<dbReference type="InterPro" id="IPR011335">
    <property type="entry name" value="Restrct_endonuc-II-like"/>
</dbReference>